<evidence type="ECO:0000256" key="6">
    <source>
        <dbReference type="ARBA" id="ARBA00023315"/>
    </source>
</evidence>
<keyword evidence="5 8" id="KW-0472">Membrane</keyword>
<comment type="caution">
    <text evidence="9">The sequence shown here is derived from an EMBL/GenBank/DDBJ whole genome shotgun (WGS) entry which is preliminary data.</text>
</comment>
<keyword evidence="6 9" id="KW-0012">Acyltransferase</keyword>
<proteinExistence type="predicted"/>
<evidence type="ECO:0000256" key="4">
    <source>
        <dbReference type="ARBA" id="ARBA00022989"/>
    </source>
</evidence>
<dbReference type="PANTHER" id="PTHR13906">
    <property type="entry name" value="PORCUPINE"/>
    <property type="match status" value="1"/>
</dbReference>
<keyword evidence="3 8" id="KW-0812">Transmembrane</keyword>
<dbReference type="Proteomes" id="UP000324800">
    <property type="component" value="Unassembled WGS sequence"/>
</dbReference>
<evidence type="ECO:0000256" key="5">
    <source>
        <dbReference type="ARBA" id="ARBA00023136"/>
    </source>
</evidence>
<dbReference type="InterPro" id="IPR004299">
    <property type="entry name" value="MBOAT_fam"/>
</dbReference>
<evidence type="ECO:0000313" key="10">
    <source>
        <dbReference type="Proteomes" id="UP000324800"/>
    </source>
</evidence>
<dbReference type="EMBL" id="SNRW01004921">
    <property type="protein sequence ID" value="KAA6386192.1"/>
    <property type="molecule type" value="Genomic_DNA"/>
</dbReference>
<evidence type="ECO:0000313" key="9">
    <source>
        <dbReference type="EMBL" id="KAA6386192.1"/>
    </source>
</evidence>
<feature type="compositionally biased region" description="Acidic residues" evidence="7">
    <location>
        <begin position="551"/>
        <end position="584"/>
    </location>
</feature>
<accession>A0A5J4VUF8</accession>
<feature type="transmembrane region" description="Helical" evidence="8">
    <location>
        <begin position="474"/>
        <end position="493"/>
    </location>
</feature>
<name>A0A5J4VUF8_9EUKA</name>
<evidence type="ECO:0000256" key="7">
    <source>
        <dbReference type="SAM" id="MobiDB-lite"/>
    </source>
</evidence>
<feature type="transmembrane region" description="Helical" evidence="8">
    <location>
        <begin position="229"/>
        <end position="246"/>
    </location>
</feature>
<dbReference type="GO" id="GO:0030258">
    <property type="term" value="P:lipid modification"/>
    <property type="evidence" value="ECO:0007669"/>
    <property type="project" value="TreeGrafter"/>
</dbReference>
<dbReference type="GO" id="GO:0016746">
    <property type="term" value="F:acyltransferase activity"/>
    <property type="evidence" value="ECO:0007669"/>
    <property type="project" value="UniProtKB-KW"/>
</dbReference>
<gene>
    <name evidence="9" type="ORF">EZS28_018281</name>
</gene>
<dbReference type="PANTHER" id="PTHR13906:SF4">
    <property type="entry name" value="LYSOPHOSPHOLIPID ACYLTRANSFERASE 6"/>
    <property type="match status" value="1"/>
</dbReference>
<dbReference type="AlphaFoldDB" id="A0A5J4VUF8"/>
<organism evidence="9 10">
    <name type="scientific">Streblomastix strix</name>
    <dbReference type="NCBI Taxonomy" id="222440"/>
    <lineage>
        <taxon>Eukaryota</taxon>
        <taxon>Metamonada</taxon>
        <taxon>Preaxostyla</taxon>
        <taxon>Oxymonadida</taxon>
        <taxon>Streblomastigidae</taxon>
        <taxon>Streblomastix</taxon>
    </lineage>
</organism>
<evidence type="ECO:0000256" key="1">
    <source>
        <dbReference type="ARBA" id="ARBA00004141"/>
    </source>
</evidence>
<comment type="subcellular location">
    <subcellularLocation>
        <location evidence="1">Membrane</location>
        <topology evidence="1">Multi-pass membrane protein</topology>
    </subcellularLocation>
</comment>
<protein>
    <submittedName>
        <fullName evidence="9">Lysophospholipid acyltransferase</fullName>
    </submittedName>
</protein>
<sequence>MPIVDPISSYVGNLLAPILQTTGLSEDIAKSIAALAITFSFALLWPKLPPGNGKHITSAIFGSIFLLFTYGLYQSLVFFFQITVAFTLLKVGIAQKQPLIMFIINMSILGLMHLYFYITAYAKWQMDITAALMISVQNCTSLAWNLHDGIKQEETNKRLKESDENGKQIIPIVRNEHLIRMMLTDVPNLTQFLGYVLFPVSLSYGPSSEYSMYYQCTQRTQLPKDRMKYFWRNFIQGIVFLVYFLHPTNYDFLTDPLFLSKPWIIRTSIIQLVTHWSRLRYYCAWCLTCSAMILCGAGYDGHSWEGSANIHPYDMELASKPRDFIARWNSGTQRFLKYYIYFRGPTNPKTGLTAPFMQYVTFIVSALWHGWYLSLMIHFTIDFLLSIIDKIYFDIFPPFNRKLLPYGLNKDEKKLLIEKIKEKEKGKEKKKTLFDYIKTTIEWFLTQSMFNFAAAAFNCSRFETLLACYSAMKYWTLYLIALFLVVLIPLKSFRKSKQKKEKQEKEKEIRKLMDTEVGLMLQKEIDLMTQIEKEKNIDNQNENRQNKEDNPENEEEEDEQDDLIEEEDDDDEDDDNDNDQEEEEVKGKQE</sequence>
<feature type="transmembrane region" description="Helical" evidence="8">
    <location>
        <begin position="99"/>
        <end position="118"/>
    </location>
</feature>
<keyword evidence="2 9" id="KW-0808">Transferase</keyword>
<evidence type="ECO:0000256" key="8">
    <source>
        <dbReference type="SAM" id="Phobius"/>
    </source>
</evidence>
<dbReference type="GO" id="GO:0016020">
    <property type="term" value="C:membrane"/>
    <property type="evidence" value="ECO:0007669"/>
    <property type="project" value="UniProtKB-SubCell"/>
</dbReference>
<keyword evidence="4 8" id="KW-1133">Transmembrane helix</keyword>
<feature type="region of interest" description="Disordered" evidence="7">
    <location>
        <begin position="532"/>
        <end position="590"/>
    </location>
</feature>
<evidence type="ECO:0000256" key="3">
    <source>
        <dbReference type="ARBA" id="ARBA00022692"/>
    </source>
</evidence>
<feature type="transmembrane region" description="Helical" evidence="8">
    <location>
        <begin position="58"/>
        <end position="79"/>
    </location>
</feature>
<reference evidence="9 10" key="1">
    <citation type="submission" date="2019-03" db="EMBL/GenBank/DDBJ databases">
        <title>Single cell metagenomics reveals metabolic interactions within the superorganism composed of flagellate Streblomastix strix and complex community of Bacteroidetes bacteria on its surface.</title>
        <authorList>
            <person name="Treitli S.C."/>
            <person name="Kolisko M."/>
            <person name="Husnik F."/>
            <person name="Keeling P."/>
            <person name="Hampl V."/>
        </authorList>
    </citation>
    <scope>NUCLEOTIDE SEQUENCE [LARGE SCALE GENOMIC DNA]</scope>
    <source>
        <strain evidence="9">ST1C</strain>
    </source>
</reference>
<dbReference type="InterPro" id="IPR049941">
    <property type="entry name" value="LPLAT_7/PORCN-like"/>
</dbReference>
<evidence type="ECO:0000256" key="2">
    <source>
        <dbReference type="ARBA" id="ARBA00022679"/>
    </source>
</evidence>
<dbReference type="OrthoDB" id="286734at2759"/>
<dbReference type="Pfam" id="PF03062">
    <property type="entry name" value="MBOAT"/>
    <property type="match status" value="1"/>
</dbReference>
<feature type="transmembrane region" description="Helical" evidence="8">
    <location>
        <begin position="258"/>
        <end position="274"/>
    </location>
</feature>